<feature type="region of interest" description="Disordered" evidence="1">
    <location>
        <begin position="371"/>
        <end position="409"/>
    </location>
</feature>
<feature type="region of interest" description="Disordered" evidence="1">
    <location>
        <begin position="126"/>
        <end position="154"/>
    </location>
</feature>
<reference evidence="2 3" key="1">
    <citation type="submission" date="2023-03" db="EMBL/GenBank/DDBJ databases">
        <title>Mating type loci evolution in Malassezia.</title>
        <authorList>
            <person name="Coelho M.A."/>
        </authorList>
    </citation>
    <scope>NUCLEOTIDE SEQUENCE [LARGE SCALE GENOMIC DNA]</scope>
    <source>
        <strain evidence="2 3">CBS 13387</strain>
    </source>
</reference>
<feature type="region of interest" description="Disordered" evidence="1">
    <location>
        <begin position="88"/>
        <end position="109"/>
    </location>
</feature>
<proteinExistence type="predicted"/>
<dbReference type="AlphaFoldDB" id="A0AAJ5YY18"/>
<accession>A0AAJ5YY18</accession>
<feature type="compositionally biased region" description="Pro residues" evidence="1">
    <location>
        <begin position="375"/>
        <end position="385"/>
    </location>
</feature>
<feature type="region of interest" description="Disordered" evidence="1">
    <location>
        <begin position="514"/>
        <end position="541"/>
    </location>
</feature>
<dbReference type="EMBL" id="CP119917">
    <property type="protein sequence ID" value="WFD15057.1"/>
    <property type="molecule type" value="Genomic_DNA"/>
</dbReference>
<feature type="region of interest" description="Disordered" evidence="1">
    <location>
        <begin position="554"/>
        <end position="576"/>
    </location>
</feature>
<feature type="compositionally biased region" description="Polar residues" evidence="1">
    <location>
        <begin position="392"/>
        <end position="401"/>
    </location>
</feature>
<name>A0AAJ5YY18_9BASI</name>
<organism evidence="2 3">
    <name type="scientific">Malassezia arunalokei</name>
    <dbReference type="NCBI Taxonomy" id="1514897"/>
    <lineage>
        <taxon>Eukaryota</taxon>
        <taxon>Fungi</taxon>
        <taxon>Dikarya</taxon>
        <taxon>Basidiomycota</taxon>
        <taxon>Ustilaginomycotina</taxon>
        <taxon>Malasseziomycetes</taxon>
        <taxon>Malasseziales</taxon>
        <taxon>Malasseziaceae</taxon>
        <taxon>Malassezia</taxon>
    </lineage>
</organism>
<keyword evidence="3" id="KW-1185">Reference proteome</keyword>
<dbReference type="Proteomes" id="UP001217582">
    <property type="component" value="Chromosome 2"/>
</dbReference>
<evidence type="ECO:0000313" key="2">
    <source>
        <dbReference type="EMBL" id="WFD15057.1"/>
    </source>
</evidence>
<evidence type="ECO:0000256" key="1">
    <source>
        <dbReference type="SAM" id="MobiDB-lite"/>
    </source>
</evidence>
<gene>
    <name evidence="2" type="ORF">MARU1_001070</name>
</gene>
<evidence type="ECO:0000313" key="3">
    <source>
        <dbReference type="Proteomes" id="UP001217582"/>
    </source>
</evidence>
<protein>
    <submittedName>
        <fullName evidence="2">Uncharacterized protein</fullName>
    </submittedName>
</protein>
<sequence>MAATTIPPERGKIGHTASYAYMYGDANAKENMSLGISRRPSTQRQAPGIPRSAGFDSLQDLLEREGYKDTRIVTPKIPKVISIDDADDMGLVSDEPPRRKATPMHDPASYLPRKQDDIEQWMHQVTASAQGPPPPRLRTSRSDHALKKRPRRRQSTIWDASVAYLHSAGQDVPSVPPPVPPVPPQYKPRPGAAVGLPGESAPGFASSPAAPVLSREDAVVHVYETDSTVLPRGLRRSKSEDLLHKTLKSRRTQRLDAPLECTCGHTRSKVPIEPRWHLQLCPIRVQWEATMTEPIPPPPPRLTVSTPRGISTPKHLELSGAEFDPVDTPNALSRYIPFSRPGFALAKRATLEGLHGFFRGQEKVSDVHSLRYPSKPRPSPQPRCVPAPRLSRATSLPQLSKTPKRLPDVPAIRIEASPSLTGSQRVHELHQHFQNRLKQDDSTELAATPKLDGLLVSDESDHASLIESPTLQRARSRSRLTGAARLPDLAASHEIPSSRPPLDDTVNVCHDAMPRPPPPTTDTLLAPPTRKLRRSTRSRPDLVRHTAAPRVLSQASLSDRRPMRPISPHNNVFMTT</sequence>